<evidence type="ECO:0000259" key="1">
    <source>
        <dbReference type="Pfam" id="PF12697"/>
    </source>
</evidence>
<dbReference type="Pfam" id="PF12697">
    <property type="entry name" value="Abhydrolase_6"/>
    <property type="match status" value="1"/>
</dbReference>
<accession>A0ABQ3JDP7</accession>
<dbReference type="InterPro" id="IPR029058">
    <property type="entry name" value="AB_hydrolase_fold"/>
</dbReference>
<sequence>MNETYVLVPGAWHGGWCWDRVAAPLRARGHRVLTPDLAMDATAGLHTHAAEVAALLKDLHDVILVGHSYAGFVVREAADQVPDRVARIVLVDAWFGGDGDSLDSLAPEWFTRWVDSMTADGLIGVPPASATGVTDPGDAEWLAANLVPHPRRSFADPTSLTGAVEAIPCHAVVCLDNDRMPLARLAREAGWPVTELRTGHECMVTAPEDLTAVLLEQSTED</sequence>
<dbReference type="PANTHER" id="PTHR37017:SF11">
    <property type="entry name" value="ESTERASE_LIPASE_THIOESTERASE DOMAIN-CONTAINING PROTEIN"/>
    <property type="match status" value="1"/>
</dbReference>
<gene>
    <name evidence="2" type="ORF">GCM10017786_65210</name>
</gene>
<dbReference type="InterPro" id="IPR000073">
    <property type="entry name" value="AB_hydrolase_1"/>
</dbReference>
<dbReference type="RefSeq" id="WP_191248485.1">
    <property type="nucleotide sequence ID" value="NZ_BNAU01000009.1"/>
</dbReference>
<keyword evidence="3" id="KW-1185">Reference proteome</keyword>
<reference evidence="3" key="1">
    <citation type="journal article" date="2019" name="Int. J. Syst. Evol. Microbiol.">
        <title>The Global Catalogue of Microorganisms (GCM) 10K type strain sequencing project: providing services to taxonomists for standard genome sequencing and annotation.</title>
        <authorList>
            <consortium name="The Broad Institute Genomics Platform"/>
            <consortium name="The Broad Institute Genome Sequencing Center for Infectious Disease"/>
            <person name="Wu L."/>
            <person name="Ma J."/>
        </authorList>
    </citation>
    <scope>NUCLEOTIDE SEQUENCE [LARGE SCALE GENOMIC DNA]</scope>
    <source>
        <strain evidence="3">CGMCC 4.7677</strain>
    </source>
</reference>
<proteinExistence type="predicted"/>
<dbReference type="SUPFAM" id="SSF53474">
    <property type="entry name" value="alpha/beta-Hydrolases"/>
    <property type="match status" value="1"/>
</dbReference>
<evidence type="ECO:0000313" key="2">
    <source>
        <dbReference type="EMBL" id="GHF21990.1"/>
    </source>
</evidence>
<name>A0ABQ3JDP7_9PSEU</name>
<feature type="domain" description="AB hydrolase-1" evidence="1">
    <location>
        <begin position="6"/>
        <end position="210"/>
    </location>
</feature>
<dbReference type="EMBL" id="BNAU01000009">
    <property type="protein sequence ID" value="GHF21990.1"/>
    <property type="molecule type" value="Genomic_DNA"/>
</dbReference>
<dbReference type="Gene3D" id="3.40.50.1820">
    <property type="entry name" value="alpha/beta hydrolase"/>
    <property type="match status" value="1"/>
</dbReference>
<organism evidence="2 3">
    <name type="scientific">Amycolatopsis deserti</name>
    <dbReference type="NCBI Taxonomy" id="185696"/>
    <lineage>
        <taxon>Bacteria</taxon>
        <taxon>Bacillati</taxon>
        <taxon>Actinomycetota</taxon>
        <taxon>Actinomycetes</taxon>
        <taxon>Pseudonocardiales</taxon>
        <taxon>Pseudonocardiaceae</taxon>
        <taxon>Amycolatopsis</taxon>
    </lineage>
</organism>
<comment type="caution">
    <text evidence="2">The sequence shown here is derived from an EMBL/GenBank/DDBJ whole genome shotgun (WGS) entry which is preliminary data.</text>
</comment>
<dbReference type="InterPro" id="IPR052897">
    <property type="entry name" value="Sec-Metab_Biosynth_Hydrolase"/>
</dbReference>
<evidence type="ECO:0000313" key="3">
    <source>
        <dbReference type="Proteomes" id="UP000605897"/>
    </source>
</evidence>
<protein>
    <submittedName>
        <fullName evidence="2">Esterase</fullName>
    </submittedName>
</protein>
<dbReference type="Proteomes" id="UP000605897">
    <property type="component" value="Unassembled WGS sequence"/>
</dbReference>
<dbReference type="PANTHER" id="PTHR37017">
    <property type="entry name" value="AB HYDROLASE-1 DOMAIN-CONTAINING PROTEIN-RELATED"/>
    <property type="match status" value="1"/>
</dbReference>